<evidence type="ECO:0000313" key="1">
    <source>
        <dbReference type="EMBL" id="MEO3954352.1"/>
    </source>
</evidence>
<reference evidence="1 2" key="1">
    <citation type="submission" date="2024-05" db="EMBL/GenBank/DDBJ databases">
        <authorList>
            <person name="De Oliveira J.P."/>
            <person name="Noriler S.A."/>
            <person name="De Oliveira A.G."/>
            <person name="Sipoli D.S."/>
        </authorList>
    </citation>
    <scope>NUCLEOTIDE SEQUENCE [LARGE SCALE GENOMIC DNA]</scope>
    <source>
        <strain evidence="1 2">LABIM186</strain>
    </source>
</reference>
<name>A0ABV0H3K6_9NEIS</name>
<dbReference type="NCBIfam" id="NF041811">
    <property type="entry name" value="Avs1c"/>
    <property type="match status" value="1"/>
</dbReference>
<proteinExistence type="predicted"/>
<organism evidence="1 2">
    <name type="scientific">Chromobacterium piscinae</name>
    <dbReference type="NCBI Taxonomy" id="686831"/>
    <lineage>
        <taxon>Bacteria</taxon>
        <taxon>Pseudomonadati</taxon>
        <taxon>Pseudomonadota</taxon>
        <taxon>Betaproteobacteria</taxon>
        <taxon>Neisseriales</taxon>
        <taxon>Chromobacteriaceae</taxon>
        <taxon>Chromobacterium</taxon>
    </lineage>
</organism>
<keyword evidence="2" id="KW-1185">Reference proteome</keyword>
<dbReference type="RefSeq" id="WP_346196370.1">
    <property type="nucleotide sequence ID" value="NZ_JBDJHV010000078.1"/>
</dbReference>
<comment type="caution">
    <text evidence="1">The sequence shown here is derived from an EMBL/GenBank/DDBJ whole genome shotgun (WGS) entry which is preliminary data.</text>
</comment>
<accession>A0ABV0H3K6</accession>
<sequence length="89" mass="10223">MLPNITPMQPPSTRKEFEERINLVLELLHTGKMHPRGMEGMLNIKFLPNGRIDMLSIDESTRLSANTMHMMHTTDMGEKLRELESESEG</sequence>
<dbReference type="EMBL" id="JBDQQU010000007">
    <property type="protein sequence ID" value="MEO3954352.1"/>
    <property type="molecule type" value="Genomic_DNA"/>
</dbReference>
<dbReference type="Proteomes" id="UP001438292">
    <property type="component" value="Unassembled WGS sequence"/>
</dbReference>
<gene>
    <name evidence="1" type="primary">avs1c</name>
    <name evidence="1" type="ORF">ABH309_07780</name>
</gene>
<evidence type="ECO:0000313" key="2">
    <source>
        <dbReference type="Proteomes" id="UP001438292"/>
    </source>
</evidence>
<protein>
    <submittedName>
        <fullName evidence="1">AVAST type 1 anti-phage system protein Avs1c</fullName>
    </submittedName>
</protein>